<reference evidence="1 2" key="1">
    <citation type="submission" date="2020-08" db="EMBL/GenBank/DDBJ databases">
        <title>Genomic Encyclopedia of Type Strains, Phase III (KMG-III): the genomes of soil and plant-associated and newly described type strains.</title>
        <authorList>
            <person name="Whitman W."/>
        </authorList>
    </citation>
    <scope>NUCLEOTIDE SEQUENCE [LARGE SCALE GENOMIC DNA]</scope>
    <source>
        <strain evidence="1 2">CECT 4462</strain>
    </source>
</reference>
<evidence type="ECO:0000313" key="1">
    <source>
        <dbReference type="EMBL" id="MBB3102601.1"/>
    </source>
</evidence>
<dbReference type="AlphaFoldDB" id="A0A839SZ36"/>
<dbReference type="Proteomes" id="UP000549250">
    <property type="component" value="Unassembled WGS sequence"/>
</dbReference>
<name>A0A839SZ36_AZOMA</name>
<sequence length="106" mass="11524">MLVKKPASRRAPVEPGAGRLVLDTEFHDKKFRTWITAKPGLQPDDAELAGAEQVRVAVLANHHQTTMTLSHMLKTAQSGDALVIVCNTPKAYQAALSYLGYAADRP</sequence>
<accession>A0A839SZ36</accession>
<proteinExistence type="predicted"/>
<organism evidence="1 2">
    <name type="scientific">Azomonas macrocytogenes</name>
    <name type="common">Azotobacter macrocytogenes</name>
    <dbReference type="NCBI Taxonomy" id="69962"/>
    <lineage>
        <taxon>Bacteria</taxon>
        <taxon>Pseudomonadati</taxon>
        <taxon>Pseudomonadota</taxon>
        <taxon>Gammaproteobacteria</taxon>
        <taxon>Pseudomonadales</taxon>
        <taxon>Pseudomonadaceae</taxon>
        <taxon>Azomonas</taxon>
    </lineage>
</organism>
<protein>
    <submittedName>
        <fullName evidence="1">Uncharacterized protein</fullName>
    </submittedName>
</protein>
<dbReference type="EMBL" id="JACHXI010000003">
    <property type="protein sequence ID" value="MBB3102601.1"/>
    <property type="molecule type" value="Genomic_DNA"/>
</dbReference>
<keyword evidence="2" id="KW-1185">Reference proteome</keyword>
<dbReference type="RefSeq" id="WP_183165584.1">
    <property type="nucleotide sequence ID" value="NZ_JACHXI010000003.1"/>
</dbReference>
<gene>
    <name evidence="1" type="ORF">FHR87_000984</name>
</gene>
<evidence type="ECO:0000313" key="2">
    <source>
        <dbReference type="Proteomes" id="UP000549250"/>
    </source>
</evidence>
<comment type="caution">
    <text evidence="1">The sequence shown here is derived from an EMBL/GenBank/DDBJ whole genome shotgun (WGS) entry which is preliminary data.</text>
</comment>